<accession>A0A1G2SCK0</accession>
<evidence type="ECO:0000313" key="2">
    <source>
        <dbReference type="Proteomes" id="UP000177987"/>
    </source>
</evidence>
<dbReference type="AlphaFoldDB" id="A0A1G2SCK0"/>
<name>A0A1G2SCK0_9BACT</name>
<organism evidence="1 2">
    <name type="scientific">Candidatus Yonathbacteria bacterium RIFCSPLOWO2_01_FULL_47_33b</name>
    <dbReference type="NCBI Taxonomy" id="1802727"/>
    <lineage>
        <taxon>Bacteria</taxon>
        <taxon>Candidatus Yonathiibacteriota</taxon>
    </lineage>
</organism>
<dbReference type="STRING" id="1802727.A2937_02950"/>
<dbReference type="Proteomes" id="UP000177987">
    <property type="component" value="Unassembled WGS sequence"/>
</dbReference>
<reference evidence="1 2" key="1">
    <citation type="journal article" date="2016" name="Nat. Commun.">
        <title>Thousands of microbial genomes shed light on interconnected biogeochemical processes in an aquifer system.</title>
        <authorList>
            <person name="Anantharaman K."/>
            <person name="Brown C.T."/>
            <person name="Hug L.A."/>
            <person name="Sharon I."/>
            <person name="Castelle C.J."/>
            <person name="Probst A.J."/>
            <person name="Thomas B.C."/>
            <person name="Singh A."/>
            <person name="Wilkins M.J."/>
            <person name="Karaoz U."/>
            <person name="Brodie E.L."/>
            <person name="Williams K.H."/>
            <person name="Hubbard S.S."/>
            <person name="Banfield J.F."/>
        </authorList>
    </citation>
    <scope>NUCLEOTIDE SEQUENCE [LARGE SCALE GENOMIC DNA]</scope>
</reference>
<comment type="caution">
    <text evidence="1">The sequence shown here is derived from an EMBL/GenBank/DDBJ whole genome shotgun (WGS) entry which is preliminary data.</text>
</comment>
<dbReference type="EMBL" id="MHUW01000022">
    <property type="protein sequence ID" value="OHA82766.1"/>
    <property type="molecule type" value="Genomic_DNA"/>
</dbReference>
<sequence>MIKEFEFYHGAVLTKLLHESGHGVIIEPFSSPSNASYVLNKNIGLFIKHSTKRMSPWRFSFAKEHQDEILEIKNKIGDVFLLLVCGEDGILALSFEELKEILNDVHNPVEWISVSRSKNTEYTVKGSDGPLGHKISKKDFPRKIFEAKVSQNSTNQEQKIFSWFVE</sequence>
<gene>
    <name evidence="1" type="ORF">A2937_02950</name>
</gene>
<protein>
    <submittedName>
        <fullName evidence="1">Uncharacterized protein</fullName>
    </submittedName>
</protein>
<proteinExistence type="predicted"/>
<evidence type="ECO:0000313" key="1">
    <source>
        <dbReference type="EMBL" id="OHA82766.1"/>
    </source>
</evidence>